<name>A0ABY6P613_9NOCA</name>
<evidence type="ECO:0000256" key="1">
    <source>
        <dbReference type="ARBA" id="ARBA00004141"/>
    </source>
</evidence>
<dbReference type="Pfam" id="PF01694">
    <property type="entry name" value="Rhomboid"/>
    <property type="match status" value="1"/>
</dbReference>
<dbReference type="Proteomes" id="UP001164965">
    <property type="component" value="Chromosome"/>
</dbReference>
<proteinExistence type="inferred from homology"/>
<dbReference type="Gene3D" id="1.20.1540.10">
    <property type="entry name" value="Rhomboid-like"/>
    <property type="match status" value="1"/>
</dbReference>
<feature type="transmembrane region" description="Helical" evidence="7">
    <location>
        <begin position="162"/>
        <end position="181"/>
    </location>
</feature>
<feature type="transmembrane region" description="Helical" evidence="7">
    <location>
        <begin position="241"/>
        <end position="260"/>
    </location>
</feature>
<dbReference type="GO" id="GO:0006508">
    <property type="term" value="P:proteolysis"/>
    <property type="evidence" value="ECO:0007669"/>
    <property type="project" value="UniProtKB-KW"/>
</dbReference>
<feature type="transmembrane region" description="Helical" evidence="7">
    <location>
        <begin position="211"/>
        <end position="229"/>
    </location>
</feature>
<dbReference type="SUPFAM" id="SSF144091">
    <property type="entry name" value="Rhomboid-like"/>
    <property type="match status" value="1"/>
</dbReference>
<dbReference type="InterPro" id="IPR022764">
    <property type="entry name" value="Peptidase_S54_rhomboid_dom"/>
</dbReference>
<keyword evidence="4" id="KW-0378">Hydrolase</keyword>
<dbReference type="GO" id="GO:0008233">
    <property type="term" value="F:peptidase activity"/>
    <property type="evidence" value="ECO:0007669"/>
    <property type="project" value="UniProtKB-KW"/>
</dbReference>
<reference evidence="9" key="1">
    <citation type="submission" date="2022-10" db="EMBL/GenBank/DDBJ databases">
        <title>Rhodococcus sp.75.</title>
        <authorList>
            <person name="Sun M."/>
        </authorList>
    </citation>
    <scope>NUCLEOTIDE SEQUENCE</scope>
    <source>
        <strain evidence="9">75</strain>
    </source>
</reference>
<gene>
    <name evidence="9" type="ORF">RHODO2019_16375</name>
</gene>
<evidence type="ECO:0000313" key="9">
    <source>
        <dbReference type="EMBL" id="UZJ26726.1"/>
    </source>
</evidence>
<dbReference type="InterPro" id="IPR050925">
    <property type="entry name" value="Rhomboid_protease_S54"/>
</dbReference>
<feature type="transmembrane region" description="Helical" evidence="7">
    <location>
        <begin position="107"/>
        <end position="126"/>
    </location>
</feature>
<feature type="transmembrane region" description="Helical" evidence="7">
    <location>
        <begin position="138"/>
        <end position="156"/>
    </location>
</feature>
<comment type="subcellular location">
    <subcellularLocation>
        <location evidence="1">Membrane</location>
        <topology evidence="1">Multi-pass membrane protein</topology>
    </subcellularLocation>
</comment>
<dbReference type="PANTHER" id="PTHR43731">
    <property type="entry name" value="RHOMBOID PROTEASE"/>
    <property type="match status" value="1"/>
</dbReference>
<evidence type="ECO:0000256" key="3">
    <source>
        <dbReference type="ARBA" id="ARBA00022692"/>
    </source>
</evidence>
<keyword evidence="9" id="KW-0645">Protease</keyword>
<protein>
    <submittedName>
        <fullName evidence="9">Rhomboid family intramembrane serine protease</fullName>
    </submittedName>
</protein>
<dbReference type="PANTHER" id="PTHR43731:SF14">
    <property type="entry name" value="PRESENILIN-ASSOCIATED RHOMBOID-LIKE PROTEIN, MITOCHONDRIAL"/>
    <property type="match status" value="1"/>
</dbReference>
<feature type="transmembrane region" description="Helical" evidence="7">
    <location>
        <begin position="52"/>
        <end position="71"/>
    </location>
</feature>
<evidence type="ECO:0000256" key="2">
    <source>
        <dbReference type="ARBA" id="ARBA00009045"/>
    </source>
</evidence>
<comment type="similarity">
    <text evidence="2">Belongs to the peptidase S54 family.</text>
</comment>
<feature type="domain" description="Peptidase S54 rhomboid" evidence="8">
    <location>
        <begin position="99"/>
        <end position="228"/>
    </location>
</feature>
<accession>A0ABY6P613</accession>
<evidence type="ECO:0000256" key="6">
    <source>
        <dbReference type="ARBA" id="ARBA00023136"/>
    </source>
</evidence>
<keyword evidence="10" id="KW-1185">Reference proteome</keyword>
<sequence length="268" mass="27886">MRCARCGRPACPECLREAAVGFQCVVCVSEGQKEVRSAATVAGARVQQSTPVVTYALLGVSVALYLLTAVLARSVMTNSDSDFFGLFSLWPVGVAEGGYGRLVVSAFLHYGLLHLALNMYALYVLGRELEMVLGRWRYGALYAVSLLGGSTSVMLFENPVSATVGASGAVFGLMGGLAVVLLKLRRSLVPVFTVIGINVVISVTVPGISLFGHLGGLVAGAVAGGVLLYAPAGAGRTRIQVAGLVALAVVLLVAVVLRVVQLRTEYGL</sequence>
<dbReference type="EMBL" id="CP110615">
    <property type="protein sequence ID" value="UZJ26726.1"/>
    <property type="molecule type" value="Genomic_DNA"/>
</dbReference>
<feature type="transmembrane region" description="Helical" evidence="7">
    <location>
        <begin position="188"/>
        <end position="205"/>
    </location>
</feature>
<organism evidence="9 10">
    <name type="scientific">Rhodococcus antarcticus</name>
    <dbReference type="NCBI Taxonomy" id="2987751"/>
    <lineage>
        <taxon>Bacteria</taxon>
        <taxon>Bacillati</taxon>
        <taxon>Actinomycetota</taxon>
        <taxon>Actinomycetes</taxon>
        <taxon>Mycobacteriales</taxon>
        <taxon>Nocardiaceae</taxon>
        <taxon>Rhodococcus</taxon>
    </lineage>
</organism>
<keyword evidence="3 7" id="KW-0812">Transmembrane</keyword>
<evidence type="ECO:0000313" key="10">
    <source>
        <dbReference type="Proteomes" id="UP001164965"/>
    </source>
</evidence>
<evidence type="ECO:0000256" key="5">
    <source>
        <dbReference type="ARBA" id="ARBA00022989"/>
    </source>
</evidence>
<keyword evidence="6 7" id="KW-0472">Membrane</keyword>
<keyword evidence="5 7" id="KW-1133">Transmembrane helix</keyword>
<dbReference type="InterPro" id="IPR035952">
    <property type="entry name" value="Rhomboid-like_sf"/>
</dbReference>
<evidence type="ECO:0000256" key="7">
    <source>
        <dbReference type="SAM" id="Phobius"/>
    </source>
</evidence>
<evidence type="ECO:0000256" key="4">
    <source>
        <dbReference type="ARBA" id="ARBA00022801"/>
    </source>
</evidence>
<evidence type="ECO:0000259" key="8">
    <source>
        <dbReference type="Pfam" id="PF01694"/>
    </source>
</evidence>